<proteinExistence type="predicted"/>
<dbReference type="AlphaFoldDB" id="A0A1U9QL76"/>
<dbReference type="OrthoDB" id="9810441at2"/>
<dbReference type="EMBL" id="CP018047">
    <property type="protein sequence ID" value="AQU65028.1"/>
    <property type="molecule type" value="Genomic_DNA"/>
</dbReference>
<dbReference type="PANTHER" id="PTHR38436">
    <property type="entry name" value="POLYKETIDE CYCLASE SNOAL-LIKE DOMAIN"/>
    <property type="match status" value="1"/>
</dbReference>
<evidence type="ECO:0008006" key="3">
    <source>
        <dbReference type="Google" id="ProtNLM"/>
    </source>
</evidence>
<reference evidence="1 2" key="1">
    <citation type="submission" date="2016-11" db="EMBL/GenBank/DDBJ databases">
        <title>Complete genome sequence of Streptomyces niveus SCSIO 3406.</title>
        <authorList>
            <person name="Zhu Q."/>
            <person name="Cheng W."/>
            <person name="Song Y."/>
            <person name="Li Q."/>
            <person name="Ju J."/>
        </authorList>
    </citation>
    <scope>NUCLEOTIDE SEQUENCE [LARGE SCALE GENOMIC DNA]</scope>
    <source>
        <strain evidence="1 2">SCSIO 3406</strain>
    </source>
</reference>
<dbReference type="Proteomes" id="UP000189677">
    <property type="component" value="Chromosome"/>
</dbReference>
<evidence type="ECO:0000313" key="2">
    <source>
        <dbReference type="Proteomes" id="UP000189677"/>
    </source>
</evidence>
<dbReference type="RefSeq" id="WP_078073508.1">
    <property type="nucleotide sequence ID" value="NZ_CP018047.1"/>
</dbReference>
<protein>
    <recommendedName>
        <fullName evidence="3">Ester cyclase</fullName>
    </recommendedName>
</protein>
<dbReference type="Pfam" id="PF07366">
    <property type="entry name" value="SnoaL"/>
    <property type="match status" value="1"/>
</dbReference>
<dbReference type="InterPro" id="IPR009959">
    <property type="entry name" value="Cyclase_SnoaL-like"/>
</dbReference>
<gene>
    <name evidence="1" type="ORF">BBN63_00860</name>
</gene>
<keyword evidence="2" id="KW-1185">Reference proteome</keyword>
<dbReference type="InterPro" id="IPR032710">
    <property type="entry name" value="NTF2-like_dom_sf"/>
</dbReference>
<dbReference type="KEGG" id="snw:BBN63_00860"/>
<accession>A0A1U9QL76</accession>
<dbReference type="GO" id="GO:0030638">
    <property type="term" value="P:polyketide metabolic process"/>
    <property type="evidence" value="ECO:0007669"/>
    <property type="project" value="InterPro"/>
</dbReference>
<dbReference type="PANTHER" id="PTHR38436:SF1">
    <property type="entry name" value="ESTER CYCLASE"/>
    <property type="match status" value="1"/>
</dbReference>
<dbReference type="SUPFAM" id="SSF54427">
    <property type="entry name" value="NTF2-like"/>
    <property type="match status" value="1"/>
</dbReference>
<sequence length="130" mass="14892">MSDTELRDFFQRYIDALNAHEIHRMTEFIHDEVVMNGAPVKRDDVIAALEGHIDAVPDFTWRVKDLAIDGDRVAARLFNEGTPAKEWFGVAPTGATVEYAEYAFHKVRDGRFYEMNYLIDADAVRQQLAD</sequence>
<evidence type="ECO:0000313" key="1">
    <source>
        <dbReference type="EMBL" id="AQU65028.1"/>
    </source>
</evidence>
<dbReference type="Gene3D" id="3.10.450.50">
    <property type="match status" value="1"/>
</dbReference>
<name>A0A1U9QL76_STRNV</name>
<organism evidence="1 2">
    <name type="scientific">Streptomyces niveus</name>
    <name type="common">Streptomyces spheroides</name>
    <dbReference type="NCBI Taxonomy" id="193462"/>
    <lineage>
        <taxon>Bacteria</taxon>
        <taxon>Bacillati</taxon>
        <taxon>Actinomycetota</taxon>
        <taxon>Actinomycetes</taxon>
        <taxon>Kitasatosporales</taxon>
        <taxon>Streptomycetaceae</taxon>
        <taxon>Streptomyces</taxon>
    </lineage>
</organism>